<dbReference type="GO" id="GO:0003689">
    <property type="term" value="F:DNA clamp loader activity"/>
    <property type="evidence" value="ECO:0007669"/>
    <property type="project" value="TreeGrafter"/>
</dbReference>
<keyword evidence="3" id="KW-0067">ATP-binding</keyword>
<organism evidence="6 8">
    <name type="scientific">Methanosarcina mazei</name>
    <name type="common">Methanosarcina frisia</name>
    <dbReference type="NCBI Taxonomy" id="2209"/>
    <lineage>
        <taxon>Archaea</taxon>
        <taxon>Methanobacteriati</taxon>
        <taxon>Methanobacteriota</taxon>
        <taxon>Stenosarchaea group</taxon>
        <taxon>Methanomicrobia</taxon>
        <taxon>Methanosarcinales</taxon>
        <taxon>Methanosarcinaceae</taxon>
        <taxon>Methanosarcina</taxon>
    </lineage>
</organism>
<evidence type="ECO:0000256" key="1">
    <source>
        <dbReference type="ARBA" id="ARBA00022705"/>
    </source>
</evidence>
<dbReference type="AlphaFoldDB" id="A0A0F8MYD4"/>
<dbReference type="GeneID" id="44087401"/>
<dbReference type="PATRIC" id="fig|2209.52.peg.298"/>
<dbReference type="Pfam" id="PF00004">
    <property type="entry name" value="AAA"/>
    <property type="match status" value="1"/>
</dbReference>
<evidence type="ECO:0000313" key="6">
    <source>
        <dbReference type="EMBL" id="KKH43588.1"/>
    </source>
</evidence>
<gene>
    <name evidence="5" type="ORF">DU71_01370</name>
    <name evidence="6" type="ORF">DU72_00040</name>
    <name evidence="7" type="ORF">FQU78_09640</name>
</gene>
<evidence type="ECO:0000256" key="3">
    <source>
        <dbReference type="ARBA" id="ARBA00022840"/>
    </source>
</evidence>
<dbReference type="GO" id="GO:0006261">
    <property type="term" value="P:DNA-templated DNA replication"/>
    <property type="evidence" value="ECO:0007669"/>
    <property type="project" value="TreeGrafter"/>
</dbReference>
<dbReference type="CDD" id="cd00009">
    <property type="entry name" value="AAA"/>
    <property type="match status" value="1"/>
</dbReference>
<dbReference type="InterPro" id="IPR027417">
    <property type="entry name" value="P-loop_NTPase"/>
</dbReference>
<evidence type="ECO:0000259" key="4">
    <source>
        <dbReference type="SMART" id="SM00382"/>
    </source>
</evidence>
<dbReference type="InterPro" id="IPR050238">
    <property type="entry name" value="DNA_Rep/Repair_Clamp_Loader"/>
</dbReference>
<accession>A0A0F8MYD4</accession>
<evidence type="ECO:0000313" key="5">
    <source>
        <dbReference type="EMBL" id="KKH38984.1"/>
    </source>
</evidence>
<dbReference type="GO" id="GO:0005663">
    <property type="term" value="C:DNA replication factor C complex"/>
    <property type="evidence" value="ECO:0007669"/>
    <property type="project" value="TreeGrafter"/>
</dbReference>
<dbReference type="InterPro" id="IPR003959">
    <property type="entry name" value="ATPase_AAA_core"/>
</dbReference>
<dbReference type="PANTHER" id="PTHR11669:SF20">
    <property type="entry name" value="REPLICATION FACTOR C SUBUNIT 4"/>
    <property type="match status" value="1"/>
</dbReference>
<evidence type="ECO:0000313" key="10">
    <source>
        <dbReference type="Proteomes" id="UP000467371"/>
    </source>
</evidence>
<name>A0A0F8MYD4_METMZ</name>
<dbReference type="EMBL" id="CP042908">
    <property type="protein sequence ID" value="QIB91265.1"/>
    <property type="molecule type" value="Genomic_DNA"/>
</dbReference>
<dbReference type="PANTHER" id="PTHR11669">
    <property type="entry name" value="REPLICATION FACTOR C / DNA POLYMERASE III GAMMA-TAU SUBUNIT"/>
    <property type="match status" value="1"/>
</dbReference>
<protein>
    <submittedName>
        <fullName evidence="7">AAA family ATPase</fullName>
    </submittedName>
</protein>
<keyword evidence="2" id="KW-0547">Nucleotide-binding</keyword>
<proteinExistence type="predicted"/>
<evidence type="ECO:0000313" key="8">
    <source>
        <dbReference type="Proteomes" id="UP000034259"/>
    </source>
</evidence>
<reference evidence="8 9" key="1">
    <citation type="journal article" date="2015" name="ISME J.">
        <title>Genomic and phenotypic differentiation among Methanosarcina mazei populations from Columbia River sediment.</title>
        <authorList>
            <person name="Youngblut N.D."/>
            <person name="Wirth J.S."/>
            <person name="Henriksen J.R."/>
            <person name="Smith M."/>
            <person name="Simon H."/>
            <person name="Metcalf W.W."/>
            <person name="Whitaker R.J."/>
        </authorList>
    </citation>
    <scope>NUCLEOTIDE SEQUENCE [LARGE SCALE GENOMIC DNA]</scope>
    <source>
        <strain evidence="5 9">1.H.A.1A.4</strain>
        <strain evidence="6 8">1.H.A.2.1</strain>
    </source>
</reference>
<dbReference type="Gene3D" id="3.40.50.300">
    <property type="entry name" value="P-loop containing nucleotide triphosphate hydrolases"/>
    <property type="match status" value="1"/>
</dbReference>
<feature type="domain" description="AAA+ ATPase" evidence="4">
    <location>
        <begin position="38"/>
        <end position="163"/>
    </location>
</feature>
<dbReference type="EMBL" id="JJQI01000069">
    <property type="protein sequence ID" value="KKH38984.1"/>
    <property type="molecule type" value="Genomic_DNA"/>
</dbReference>
<dbReference type="Proteomes" id="UP000034259">
    <property type="component" value="Unassembled WGS sequence"/>
</dbReference>
<dbReference type="Proteomes" id="UP000034672">
    <property type="component" value="Unassembled WGS sequence"/>
</dbReference>
<evidence type="ECO:0000313" key="7">
    <source>
        <dbReference type="EMBL" id="QIB91265.1"/>
    </source>
</evidence>
<evidence type="ECO:0000256" key="2">
    <source>
        <dbReference type="ARBA" id="ARBA00022741"/>
    </source>
</evidence>
<dbReference type="EMBL" id="JJQK01000293">
    <property type="protein sequence ID" value="KKH43588.1"/>
    <property type="molecule type" value="Genomic_DNA"/>
</dbReference>
<dbReference type="InterPro" id="IPR003593">
    <property type="entry name" value="AAA+_ATPase"/>
</dbReference>
<reference evidence="7 10" key="2">
    <citation type="journal article" date="2020" name="Environ. Microbiol. Rep.">
        <title>Redox cycling of Fe(II) and Fe(III) in magnetite accelerates aceticlastic methanogenesis by Methanosarcina mazei.</title>
        <authorList>
            <person name="Wang H."/>
            <person name="Byrne J.M."/>
            <person name="Liu P."/>
            <person name="Liu J."/>
            <person name="Dong X."/>
            <person name="Lu Y."/>
        </authorList>
    </citation>
    <scope>NUCLEOTIDE SEQUENCE [LARGE SCALE GENOMIC DNA]</scope>
    <source>
        <strain evidence="7">Zm-15</strain>
        <strain evidence="10">zm-15</strain>
    </source>
</reference>
<dbReference type="GO" id="GO:0005524">
    <property type="term" value="F:ATP binding"/>
    <property type="evidence" value="ECO:0007669"/>
    <property type="project" value="UniProtKB-KW"/>
</dbReference>
<dbReference type="SMART" id="SM00382">
    <property type="entry name" value="AAA"/>
    <property type="match status" value="1"/>
</dbReference>
<evidence type="ECO:0000313" key="9">
    <source>
        <dbReference type="Proteomes" id="UP000034672"/>
    </source>
</evidence>
<dbReference type="Proteomes" id="UP000467371">
    <property type="component" value="Chromosome"/>
</dbReference>
<dbReference type="Gene3D" id="1.10.8.60">
    <property type="match status" value="1"/>
</dbReference>
<dbReference type="GO" id="GO:0006281">
    <property type="term" value="P:DNA repair"/>
    <property type="evidence" value="ECO:0007669"/>
    <property type="project" value="TreeGrafter"/>
</dbReference>
<dbReference type="GO" id="GO:0016887">
    <property type="term" value="F:ATP hydrolysis activity"/>
    <property type="evidence" value="ECO:0007669"/>
    <property type="project" value="InterPro"/>
</dbReference>
<sequence length="327" mass="36918">MVCTNLDEKYQPTCIDEVVGQPIVKEIMKELINQTTISLPHMLFTGPPGVGKTSVANALAKDLYGKNWEFNFYEFNASDSRGIEFIRSDIKRLTTIVPVGATFQIIFLDEADELTVQAQDALRQLMQKFTETTKFIFACNNPEKITPALKNRLATFEFKPVPDNLIMERLQYICGKEGITYDDGSLEMITQGCHGSPRQALISIARSVNRYNHLVLEYIQNDTIYLDELSTRKMLRDVLSGDVKTAEKQFLDLYSNSGQRYDNMFGIILDEVDRIDIDISLKQAIIETTGIYDARMADPNVTKSVQIKCYLNALAMIGANSGYVKEA</sequence>
<dbReference type="SUPFAM" id="SSF52540">
    <property type="entry name" value="P-loop containing nucleoside triphosphate hydrolases"/>
    <property type="match status" value="1"/>
</dbReference>
<keyword evidence="1" id="KW-0235">DNA replication</keyword>
<dbReference type="RefSeq" id="WP_052732175.1">
    <property type="nucleotide sequence ID" value="NZ_CP042908.1"/>
</dbReference>